<organism evidence="7 8">
    <name type="scientific">Scleroderma citrinum Foug A</name>
    <dbReference type="NCBI Taxonomy" id="1036808"/>
    <lineage>
        <taxon>Eukaryota</taxon>
        <taxon>Fungi</taxon>
        <taxon>Dikarya</taxon>
        <taxon>Basidiomycota</taxon>
        <taxon>Agaricomycotina</taxon>
        <taxon>Agaricomycetes</taxon>
        <taxon>Agaricomycetidae</taxon>
        <taxon>Boletales</taxon>
        <taxon>Sclerodermatineae</taxon>
        <taxon>Sclerodermataceae</taxon>
        <taxon>Scleroderma</taxon>
    </lineage>
</organism>
<dbReference type="PROSITE" id="PS01360">
    <property type="entry name" value="ZF_MYND_1"/>
    <property type="match status" value="1"/>
</dbReference>
<dbReference type="EMBL" id="KN822005">
    <property type="protein sequence ID" value="KIM70112.1"/>
    <property type="molecule type" value="Genomic_DNA"/>
</dbReference>
<feature type="compositionally biased region" description="Polar residues" evidence="5">
    <location>
        <begin position="1"/>
        <end position="12"/>
    </location>
</feature>
<evidence type="ECO:0000259" key="6">
    <source>
        <dbReference type="PROSITE" id="PS50865"/>
    </source>
</evidence>
<dbReference type="HOGENOM" id="CLU_076139_1_1_1"/>
<reference evidence="8" key="2">
    <citation type="submission" date="2015-01" db="EMBL/GenBank/DDBJ databases">
        <title>Evolutionary Origins and Diversification of the Mycorrhizal Mutualists.</title>
        <authorList>
            <consortium name="DOE Joint Genome Institute"/>
            <consortium name="Mycorrhizal Genomics Consortium"/>
            <person name="Kohler A."/>
            <person name="Kuo A."/>
            <person name="Nagy L.G."/>
            <person name="Floudas D."/>
            <person name="Copeland A."/>
            <person name="Barry K.W."/>
            <person name="Cichocki N."/>
            <person name="Veneault-Fourrey C."/>
            <person name="LaButti K."/>
            <person name="Lindquist E.A."/>
            <person name="Lipzen A."/>
            <person name="Lundell T."/>
            <person name="Morin E."/>
            <person name="Murat C."/>
            <person name="Riley R."/>
            <person name="Ohm R."/>
            <person name="Sun H."/>
            <person name="Tunlid A."/>
            <person name="Henrissat B."/>
            <person name="Grigoriev I.V."/>
            <person name="Hibbett D.S."/>
            <person name="Martin F."/>
        </authorList>
    </citation>
    <scope>NUCLEOTIDE SEQUENCE [LARGE SCALE GENOMIC DNA]</scope>
    <source>
        <strain evidence="8">Foug A</strain>
    </source>
</reference>
<keyword evidence="8" id="KW-1185">Reference proteome</keyword>
<dbReference type="GO" id="GO:0008270">
    <property type="term" value="F:zinc ion binding"/>
    <property type="evidence" value="ECO:0007669"/>
    <property type="project" value="UniProtKB-KW"/>
</dbReference>
<gene>
    <name evidence="7" type="ORF">SCLCIDRAFT_1207408</name>
</gene>
<feature type="region of interest" description="Disordered" evidence="5">
    <location>
        <begin position="1"/>
        <end position="29"/>
    </location>
</feature>
<dbReference type="InterPro" id="IPR002893">
    <property type="entry name" value="Znf_MYND"/>
</dbReference>
<name>A0A0C3AYQ8_9AGAM</name>
<dbReference type="AlphaFoldDB" id="A0A0C3AYQ8"/>
<dbReference type="OrthoDB" id="265717at2759"/>
<dbReference type="PROSITE" id="PS50865">
    <property type="entry name" value="ZF_MYND_2"/>
    <property type="match status" value="1"/>
</dbReference>
<evidence type="ECO:0000313" key="7">
    <source>
        <dbReference type="EMBL" id="KIM70112.1"/>
    </source>
</evidence>
<dbReference type="SUPFAM" id="SSF144232">
    <property type="entry name" value="HIT/MYND zinc finger-like"/>
    <property type="match status" value="1"/>
</dbReference>
<dbReference type="InParanoid" id="A0A0C3AYQ8"/>
<dbReference type="Proteomes" id="UP000053989">
    <property type="component" value="Unassembled WGS sequence"/>
</dbReference>
<dbReference type="STRING" id="1036808.A0A0C3AYQ8"/>
<dbReference type="Gene3D" id="6.10.140.2220">
    <property type="match status" value="1"/>
</dbReference>
<proteinExistence type="predicted"/>
<keyword evidence="3" id="KW-0862">Zinc</keyword>
<evidence type="ECO:0000256" key="1">
    <source>
        <dbReference type="ARBA" id="ARBA00022723"/>
    </source>
</evidence>
<evidence type="ECO:0000256" key="3">
    <source>
        <dbReference type="ARBA" id="ARBA00022833"/>
    </source>
</evidence>
<evidence type="ECO:0000256" key="4">
    <source>
        <dbReference type="PROSITE-ProRule" id="PRU00134"/>
    </source>
</evidence>
<protein>
    <recommendedName>
        <fullName evidence="6">MYND-type domain-containing protein</fullName>
    </recommendedName>
</protein>
<sequence length="238" mass="27131">MFGHEGNSNSPAMSFACEREKSPDAALPPPSDLNNALTFPAFWDLPSEYEISETYPSSTKPRKHWCFLGKIVSSNVFVRLSLEVEDKAGHRLLVAFHTDDRGAAFRDLCLRGHTIAVLYATQHTFAFSPPGLRLEDNAHIKVFPYSLEQLLEASGELFDDGMGKRCEACRMADTSLKKCAGCKNAWYCSKKCQTNGWRVHKRTCSVMRDVQWFTRKNWENNSYPFFFPIRTKGWQVSQ</sequence>
<evidence type="ECO:0000256" key="2">
    <source>
        <dbReference type="ARBA" id="ARBA00022771"/>
    </source>
</evidence>
<evidence type="ECO:0000313" key="8">
    <source>
        <dbReference type="Proteomes" id="UP000053989"/>
    </source>
</evidence>
<evidence type="ECO:0000256" key="5">
    <source>
        <dbReference type="SAM" id="MobiDB-lite"/>
    </source>
</evidence>
<dbReference type="Pfam" id="PF01753">
    <property type="entry name" value="zf-MYND"/>
    <property type="match status" value="1"/>
</dbReference>
<keyword evidence="2 4" id="KW-0863">Zinc-finger</keyword>
<accession>A0A0C3AYQ8</accession>
<reference evidence="7 8" key="1">
    <citation type="submission" date="2014-04" db="EMBL/GenBank/DDBJ databases">
        <authorList>
            <consortium name="DOE Joint Genome Institute"/>
            <person name="Kuo A."/>
            <person name="Kohler A."/>
            <person name="Nagy L.G."/>
            <person name="Floudas D."/>
            <person name="Copeland A."/>
            <person name="Barry K.W."/>
            <person name="Cichocki N."/>
            <person name="Veneault-Fourrey C."/>
            <person name="LaButti K."/>
            <person name="Lindquist E.A."/>
            <person name="Lipzen A."/>
            <person name="Lundell T."/>
            <person name="Morin E."/>
            <person name="Murat C."/>
            <person name="Sun H."/>
            <person name="Tunlid A."/>
            <person name="Henrissat B."/>
            <person name="Grigoriev I.V."/>
            <person name="Hibbett D.S."/>
            <person name="Martin F."/>
            <person name="Nordberg H.P."/>
            <person name="Cantor M.N."/>
            <person name="Hua S.X."/>
        </authorList>
    </citation>
    <scope>NUCLEOTIDE SEQUENCE [LARGE SCALE GENOMIC DNA]</scope>
    <source>
        <strain evidence="7 8">Foug A</strain>
    </source>
</reference>
<keyword evidence="1" id="KW-0479">Metal-binding</keyword>
<feature type="domain" description="MYND-type" evidence="6">
    <location>
        <begin position="166"/>
        <end position="204"/>
    </location>
</feature>